<gene>
    <name evidence="1" type="ORF">EGN73_03995</name>
</gene>
<accession>A0A951ISI8</accession>
<dbReference type="EMBL" id="RPHB01000002">
    <property type="protein sequence ID" value="MBW3466970.1"/>
    <property type="molecule type" value="Genomic_DNA"/>
</dbReference>
<dbReference type="RefSeq" id="WP_219287183.1">
    <property type="nucleotide sequence ID" value="NZ_RPHB01000002.1"/>
</dbReference>
<protein>
    <submittedName>
        <fullName evidence="1">6-bladed beta-propeller</fullName>
    </submittedName>
</protein>
<dbReference type="Proteomes" id="UP000727490">
    <property type="component" value="Unassembled WGS sequence"/>
</dbReference>
<dbReference type="AlphaFoldDB" id="A0A951ISI8"/>
<keyword evidence="2" id="KW-1185">Reference proteome</keyword>
<organism evidence="1 2">
    <name type="scientific">Arthrospiribacter ruber</name>
    <dbReference type="NCBI Taxonomy" id="2487934"/>
    <lineage>
        <taxon>Bacteria</taxon>
        <taxon>Pseudomonadati</taxon>
        <taxon>Bacteroidota</taxon>
        <taxon>Cytophagia</taxon>
        <taxon>Cytophagales</taxon>
        <taxon>Cyclobacteriaceae</taxon>
        <taxon>Arthrospiribacter</taxon>
    </lineage>
</organism>
<evidence type="ECO:0000313" key="1">
    <source>
        <dbReference type="EMBL" id="MBW3466970.1"/>
    </source>
</evidence>
<comment type="caution">
    <text evidence="1">The sequence shown here is derived from an EMBL/GenBank/DDBJ whole genome shotgun (WGS) entry which is preliminary data.</text>
</comment>
<evidence type="ECO:0000313" key="2">
    <source>
        <dbReference type="Proteomes" id="UP000727490"/>
    </source>
</evidence>
<dbReference type="Pfam" id="PF17170">
    <property type="entry name" value="DUF5128"/>
    <property type="match status" value="1"/>
</dbReference>
<proteinExistence type="predicted"/>
<reference evidence="1 2" key="1">
    <citation type="journal article" date="2020" name="Syst. Appl. Microbiol.">
        <title>Arthrospiribacter ruber gen. nov., sp. nov., a novel bacterium isolated from Arthrospira cultures.</title>
        <authorList>
            <person name="Waleron M."/>
            <person name="Misztak A."/>
            <person name="Waleron M.M."/>
            <person name="Furmaniak M."/>
            <person name="Mrozik A."/>
            <person name="Waleron K."/>
        </authorList>
    </citation>
    <scope>NUCLEOTIDE SEQUENCE [LARGE SCALE GENOMIC DNA]</scope>
    <source>
        <strain evidence="1 2">DPMB0001</strain>
    </source>
</reference>
<name>A0A951ISI8_9BACT</name>
<dbReference type="PROSITE" id="PS51257">
    <property type="entry name" value="PROKAR_LIPOPROTEIN"/>
    <property type="match status" value="1"/>
</dbReference>
<sequence>MCLLKKYRVNLMFFLFVACNYDNKIDVEQEAEVEVLDLTKQNNVVLISDIFDSISYLPVRLPQGYGIGQFDKVEISDGQIFVGDFYQSNQVLILDSLGNCLGSVNALGEGPGEYLQLTDFSIDRKDENITILAPNKILKFDFLGNFISESEIPVTGAYKFISASEGEYVFYLPSNMAEELVENRIADGILYKSDMKGSVPILSQRMKSKNIPFFAERNILSLFGNELVFSNHFSDTIYLFEDFTLRKKIVLEFGNRKFPLKDFSEKGPDLLNDRNYLENYNYHAPNLFYDGEFLISRYIDRGWVNLLLNVKTNKTVTVAEFENDLDGGLNYMNIKYLNDNQVYCFHFPEEFRELQNDKLDEHAVFDGGLSRLSKEEMSFVIVKYHLK</sequence>